<dbReference type="GO" id="GO:0009535">
    <property type="term" value="C:chloroplast thylakoid membrane"/>
    <property type="evidence" value="ECO:0007669"/>
    <property type="project" value="InterPro"/>
</dbReference>
<reference evidence="3 4" key="1">
    <citation type="journal article" date="2024" name="Nat. Commun.">
        <title>Phylogenomics reveals the evolutionary origins of lichenization in chlorophyte algae.</title>
        <authorList>
            <person name="Puginier C."/>
            <person name="Libourel C."/>
            <person name="Otte J."/>
            <person name="Skaloud P."/>
            <person name="Haon M."/>
            <person name="Grisel S."/>
            <person name="Petersen M."/>
            <person name="Berrin J.G."/>
            <person name="Delaux P.M."/>
            <person name="Dal Grande F."/>
            <person name="Keller J."/>
        </authorList>
    </citation>
    <scope>NUCLEOTIDE SEQUENCE [LARGE SCALE GENOMIC DNA]</scope>
    <source>
        <strain evidence="3 4">SAG 245.80</strain>
    </source>
</reference>
<evidence type="ECO:0000256" key="1">
    <source>
        <dbReference type="SAM" id="MobiDB-lite"/>
    </source>
</evidence>
<comment type="caution">
    <text evidence="3">The sequence shown here is derived from an EMBL/GenBank/DDBJ whole genome shotgun (WGS) entry which is preliminary data.</text>
</comment>
<feature type="transmembrane region" description="Helical" evidence="2">
    <location>
        <begin position="175"/>
        <end position="194"/>
    </location>
</feature>
<organism evidence="3 4">
    <name type="scientific">Elliptochloris bilobata</name>
    <dbReference type="NCBI Taxonomy" id="381761"/>
    <lineage>
        <taxon>Eukaryota</taxon>
        <taxon>Viridiplantae</taxon>
        <taxon>Chlorophyta</taxon>
        <taxon>core chlorophytes</taxon>
        <taxon>Trebouxiophyceae</taxon>
        <taxon>Trebouxiophyceae incertae sedis</taxon>
        <taxon>Elliptochloris clade</taxon>
        <taxon>Elliptochloris</taxon>
    </lineage>
</organism>
<dbReference type="Proteomes" id="UP001445335">
    <property type="component" value="Unassembled WGS sequence"/>
</dbReference>
<dbReference type="GO" id="GO:0016730">
    <property type="term" value="F:oxidoreductase activity, acting on iron-sulfur proteins as donors"/>
    <property type="evidence" value="ECO:0007669"/>
    <property type="project" value="InterPro"/>
</dbReference>
<gene>
    <name evidence="3" type="ORF">WJX81_008269</name>
</gene>
<keyword evidence="4" id="KW-1185">Reference proteome</keyword>
<protein>
    <recommendedName>
        <fullName evidence="5">PGRL1A transmembrane protein</fullName>
    </recommendedName>
</protein>
<dbReference type="EMBL" id="JALJOU010000091">
    <property type="protein sequence ID" value="KAK9822185.1"/>
    <property type="molecule type" value="Genomic_DNA"/>
</dbReference>
<dbReference type="PANTHER" id="PTHR31032:SF1">
    <property type="entry name" value="PGR5-LIKE PROTEIN 1B, CHLOROPLASTIC"/>
    <property type="match status" value="1"/>
</dbReference>
<dbReference type="AlphaFoldDB" id="A0AAW1QLK1"/>
<evidence type="ECO:0000256" key="2">
    <source>
        <dbReference type="SAM" id="Phobius"/>
    </source>
</evidence>
<dbReference type="PANTHER" id="PTHR31032">
    <property type="entry name" value="PGR5-LIKE PROTEIN 1B, CHLOROPLASTIC"/>
    <property type="match status" value="1"/>
</dbReference>
<sequence>MVPWRCVVRADAEKSGVEAVAEKVGSTVSKVADEVGAKVTQLVEIVDDNILDYCTLDNTGKRPKGKKTLGEKEAEFLDALRSFYYDEKPLLSNEEFDNLKEELLWEGSKVAVLSSTEQRFMEASLAYSAKKPILSDGEYDDLKKKLRKQNSRVVQQGPRCSIRSRKLYSDAMPDYLKMTLLNLPAAVLTLLLLFSVDDLTGFELTYIMELPEPWGIIVVWGFVLPVVYLVSSALTNLVLRDFLILKGPCPNCNTENFTYFGDIFTVKGNREENSMDCRECKAKLIFKAEERSIVVSEAPSATPPSKPKQPKTVNA</sequence>
<keyword evidence="2" id="KW-1133">Transmembrane helix</keyword>
<proteinExistence type="predicted"/>
<keyword evidence="2" id="KW-0812">Transmembrane</keyword>
<dbReference type="InterPro" id="IPR039987">
    <property type="entry name" value="PGRL1"/>
</dbReference>
<feature type="region of interest" description="Disordered" evidence="1">
    <location>
        <begin position="296"/>
        <end position="315"/>
    </location>
</feature>
<evidence type="ECO:0008006" key="5">
    <source>
        <dbReference type="Google" id="ProtNLM"/>
    </source>
</evidence>
<feature type="transmembrane region" description="Helical" evidence="2">
    <location>
        <begin position="214"/>
        <end position="239"/>
    </location>
</feature>
<evidence type="ECO:0000313" key="3">
    <source>
        <dbReference type="EMBL" id="KAK9822185.1"/>
    </source>
</evidence>
<keyword evidence="2" id="KW-0472">Membrane</keyword>
<accession>A0AAW1QLK1</accession>
<evidence type="ECO:0000313" key="4">
    <source>
        <dbReference type="Proteomes" id="UP001445335"/>
    </source>
</evidence>
<dbReference type="GO" id="GO:0009773">
    <property type="term" value="P:photosynthetic electron transport in photosystem I"/>
    <property type="evidence" value="ECO:0007669"/>
    <property type="project" value="InterPro"/>
</dbReference>
<name>A0AAW1QLK1_9CHLO</name>